<dbReference type="EMBL" id="KX349310">
    <property type="protein sequence ID" value="AOO15744.1"/>
    <property type="molecule type" value="Genomic_DNA"/>
</dbReference>
<sequence length="84" mass="9506">MAEASEGTILLANQSVISEQKAALIVHQDQKKTMTISKLKETKKEKSSTLNLTMILDGTETDLEELEFDDYSEIDYDLDFAVQY</sequence>
<dbReference type="Proteomes" id="UP000226226">
    <property type="component" value="Segment"/>
</dbReference>
<accession>A0A1D7SPZ9</accession>
<protein>
    <submittedName>
        <fullName evidence="1">Uncharacterized protein</fullName>
    </submittedName>
</protein>
<proteinExistence type="predicted"/>
<name>A0A1D7SPZ9_9CAUD</name>
<keyword evidence="2" id="KW-1185">Reference proteome</keyword>
<evidence type="ECO:0000313" key="2">
    <source>
        <dbReference type="Proteomes" id="UP000226226"/>
    </source>
</evidence>
<reference evidence="1 2" key="1">
    <citation type="journal article" date="2016" name="Environ. Microbiol.">
        <title>Genomic diversification of marine cyanophages into stable ecotypes.</title>
        <authorList>
            <person name="Marston M.F."/>
            <person name="Martiny J.B."/>
        </authorList>
    </citation>
    <scope>NUCLEOTIDE SEQUENCE [LARGE SCALE GENOMIC DNA]</scope>
    <source>
        <strain evidence="1">RW_01_0310</strain>
    </source>
</reference>
<gene>
    <name evidence="1" type="ORF">RW010310_043</name>
</gene>
<evidence type="ECO:0000313" key="1">
    <source>
        <dbReference type="EMBL" id="AOO15744.1"/>
    </source>
</evidence>
<organism evidence="1 2">
    <name type="scientific">Cyanophage S-RIM12 isolate RW_01_0310</name>
    <dbReference type="NCBI Taxonomy" id="2790347"/>
    <lineage>
        <taxon>Viruses</taxon>
        <taxon>Duplodnaviria</taxon>
        <taxon>Heunggongvirae</taxon>
        <taxon>Uroviricota</taxon>
        <taxon>Caudoviricetes</taxon>
        <taxon>Pantevenvirales</taxon>
        <taxon>Kyanoviridae</taxon>
        <taxon>Brizovirus</taxon>
        <taxon>Brizovirus rhodeisland01</taxon>
    </lineage>
</organism>